<evidence type="ECO:0000313" key="1">
    <source>
        <dbReference type="EMBL" id="QPH40088.1"/>
    </source>
</evidence>
<dbReference type="KEGG" id="pex:IZT61_02035"/>
<sequence>METIEYFKLQAKNLHKDFKTQKTYFDSELERNLFEYAPKFFDIDPLITDFEINEEKFTLMNAQHIIAKLAGFIKWAQMEKASEWALELGKMLFNNMHKIRPEDWEYYIRNLENQNGVLFTDEGKFDIFKEVFADVDGHETTGWDYRLFRDLKPSTKVKKIKPRKKKKKKAVEITTLPMKGIRLKKFIEAANWKFEDLMETIEPEHPETIRKLWNPQVYINQVIIPDKLPIDRNYALSLVEAFLIHHFIDLDSMGNNPDEK</sequence>
<proteinExistence type="predicted"/>
<dbReference type="RefSeq" id="WP_196099544.1">
    <property type="nucleotide sequence ID" value="NZ_CP064939.1"/>
</dbReference>
<reference evidence="1 2" key="1">
    <citation type="submission" date="2020-11" db="EMBL/GenBank/DDBJ databases">
        <title>Pedobacter endophytica, an endophytic bacteria isolated form Carex pumila.</title>
        <authorList>
            <person name="Peng Y."/>
            <person name="Jiang L."/>
            <person name="Lee J."/>
        </authorList>
    </citation>
    <scope>NUCLEOTIDE SEQUENCE [LARGE SCALE GENOMIC DNA]</scope>
    <source>
        <strain evidence="1 2">JBR3-12</strain>
    </source>
</reference>
<keyword evidence="2" id="KW-1185">Reference proteome</keyword>
<accession>A0A7S9PZ80</accession>
<dbReference type="Proteomes" id="UP000594759">
    <property type="component" value="Chromosome"/>
</dbReference>
<dbReference type="AlphaFoldDB" id="A0A7S9PZ80"/>
<evidence type="ECO:0000313" key="2">
    <source>
        <dbReference type="Proteomes" id="UP000594759"/>
    </source>
</evidence>
<name>A0A7S9PZ80_9SPHI</name>
<protein>
    <submittedName>
        <fullName evidence="1">Uncharacterized protein</fullName>
    </submittedName>
</protein>
<organism evidence="1 2">
    <name type="scientific">Pedobacter endophyticus</name>
    <dbReference type="NCBI Taxonomy" id="2789740"/>
    <lineage>
        <taxon>Bacteria</taxon>
        <taxon>Pseudomonadati</taxon>
        <taxon>Bacteroidota</taxon>
        <taxon>Sphingobacteriia</taxon>
        <taxon>Sphingobacteriales</taxon>
        <taxon>Sphingobacteriaceae</taxon>
        <taxon>Pedobacter</taxon>
    </lineage>
</organism>
<dbReference type="EMBL" id="CP064939">
    <property type="protein sequence ID" value="QPH40088.1"/>
    <property type="molecule type" value="Genomic_DNA"/>
</dbReference>
<gene>
    <name evidence="1" type="ORF">IZT61_02035</name>
</gene>